<gene>
    <name evidence="6" type="ORF">N47_Q17290</name>
</gene>
<dbReference type="PANTHER" id="PTHR30329:SF21">
    <property type="entry name" value="LIPOPROTEIN YIAD-RELATED"/>
    <property type="match status" value="1"/>
</dbReference>
<name>E1YIL2_9BACT</name>
<dbReference type="InterPro" id="IPR050330">
    <property type="entry name" value="Bact_OuterMem_StrucFunc"/>
</dbReference>
<dbReference type="InterPro" id="IPR006664">
    <property type="entry name" value="OMP_bac"/>
</dbReference>
<evidence type="ECO:0000256" key="4">
    <source>
        <dbReference type="PROSITE-ProRule" id="PRU00473"/>
    </source>
</evidence>
<keyword evidence="3" id="KW-0998">Cell outer membrane</keyword>
<dbReference type="GO" id="GO:0009279">
    <property type="term" value="C:cell outer membrane"/>
    <property type="evidence" value="ECO:0007669"/>
    <property type="project" value="UniProtKB-SubCell"/>
</dbReference>
<dbReference type="AlphaFoldDB" id="E1YIL2"/>
<evidence type="ECO:0000256" key="2">
    <source>
        <dbReference type="ARBA" id="ARBA00023136"/>
    </source>
</evidence>
<keyword evidence="2 4" id="KW-0472">Membrane</keyword>
<feature type="domain" description="OmpA-like" evidence="5">
    <location>
        <begin position="71"/>
        <end position="185"/>
    </location>
</feature>
<protein>
    <recommendedName>
        <fullName evidence="5">OmpA-like domain-containing protein</fullName>
    </recommendedName>
</protein>
<accession>E1YIL2</accession>
<dbReference type="SUPFAM" id="SSF103088">
    <property type="entry name" value="OmpA-like"/>
    <property type="match status" value="1"/>
</dbReference>
<comment type="subcellular location">
    <subcellularLocation>
        <location evidence="1">Cell outer membrane</location>
    </subcellularLocation>
</comment>
<organism evidence="6">
    <name type="scientific">uncultured Desulfobacterium sp</name>
    <dbReference type="NCBI Taxonomy" id="201089"/>
    <lineage>
        <taxon>Bacteria</taxon>
        <taxon>Pseudomonadati</taxon>
        <taxon>Thermodesulfobacteriota</taxon>
        <taxon>Desulfobacteria</taxon>
        <taxon>Desulfobacterales</taxon>
        <taxon>Desulfobacteriaceae</taxon>
        <taxon>Desulfobacterium</taxon>
        <taxon>environmental samples</taxon>
    </lineage>
</organism>
<dbReference type="PRINTS" id="PR01021">
    <property type="entry name" value="OMPADOMAIN"/>
</dbReference>
<evidence type="ECO:0000256" key="3">
    <source>
        <dbReference type="ARBA" id="ARBA00023237"/>
    </source>
</evidence>
<dbReference type="Pfam" id="PF00691">
    <property type="entry name" value="OmpA"/>
    <property type="match status" value="1"/>
</dbReference>
<evidence type="ECO:0000256" key="1">
    <source>
        <dbReference type="ARBA" id="ARBA00004442"/>
    </source>
</evidence>
<dbReference type="PANTHER" id="PTHR30329">
    <property type="entry name" value="STATOR ELEMENT OF FLAGELLAR MOTOR COMPLEX"/>
    <property type="match status" value="1"/>
</dbReference>
<dbReference type="EMBL" id="FR695875">
    <property type="protein sequence ID" value="CBX30406.1"/>
    <property type="molecule type" value="Genomic_DNA"/>
</dbReference>
<evidence type="ECO:0000259" key="5">
    <source>
        <dbReference type="PROSITE" id="PS51123"/>
    </source>
</evidence>
<evidence type="ECO:0000313" key="6">
    <source>
        <dbReference type="EMBL" id="CBX30406.1"/>
    </source>
</evidence>
<proteinExistence type="predicted"/>
<dbReference type="CDD" id="cd07185">
    <property type="entry name" value="OmpA_C-like"/>
    <property type="match status" value="1"/>
</dbReference>
<dbReference type="InterPro" id="IPR006665">
    <property type="entry name" value="OmpA-like"/>
</dbReference>
<reference evidence="6" key="1">
    <citation type="journal article" date="2011" name="Environ. Microbiol.">
        <title>Genomic insights into the metabolic potential of the polycyclic aromatic hydrocarbon degrading sulfate-reducing Deltaproteobacterium N47.</title>
        <authorList>
            <person name="Bergmann F."/>
            <person name="Selesi D."/>
            <person name="Weinmaier T."/>
            <person name="Tischler P."/>
            <person name="Rattei T."/>
            <person name="Meckenstock R.U."/>
        </authorList>
    </citation>
    <scope>NUCLEOTIDE SEQUENCE</scope>
</reference>
<dbReference type="PROSITE" id="PS51123">
    <property type="entry name" value="OMPA_2"/>
    <property type="match status" value="1"/>
</dbReference>
<sequence>MAGCAGKENLIVLTPDANGTVGAIQFKNEKGSVVLDEPGKAIIAKDSQSPPSASTPIADADTQTIFREALSAKPLAPQSFILYFDFDSNNLTAESNKLIDDILQAIKERDSQDIPVVGHTDRAGNPDYNFSLSMQRATAVRDLLVNRGIKSEFIQISSHGEGNPLIPTADNVAEARNRRVEVVVR</sequence>
<dbReference type="InterPro" id="IPR036737">
    <property type="entry name" value="OmpA-like_sf"/>
</dbReference>
<dbReference type="Gene3D" id="3.30.1330.60">
    <property type="entry name" value="OmpA-like domain"/>
    <property type="match status" value="1"/>
</dbReference>